<comment type="caution">
    <text evidence="1">The sequence shown here is derived from an EMBL/GenBank/DDBJ whole genome shotgun (WGS) entry which is preliminary data.</text>
</comment>
<accession>A0A401UDK1</accession>
<protein>
    <submittedName>
        <fullName evidence="1">Uncharacterized protein</fullName>
    </submittedName>
</protein>
<gene>
    <name evidence="1" type="ORF">SanaruYs_32180</name>
</gene>
<sequence>MQANAQEWAFELWHEGKIVLESGDTLRGQIKYDLQQDLLQYKQGQSIAQALTARKVLYFEIFDNTIRKYRQFFSLPYATNTDYKAPVFFELLAEGDLTLLCREALEYRTYSSPYMVGSYTRLVLVNNYFLLKENGSIDPLEVKKSDLLNLMGRKSDKVEDYMKDNRLKVDDKYDLVQIIKFYNNL</sequence>
<organism evidence="1 2">
    <name type="scientific">Chryseotalea sanaruensis</name>
    <dbReference type="NCBI Taxonomy" id="2482724"/>
    <lineage>
        <taxon>Bacteria</taxon>
        <taxon>Pseudomonadati</taxon>
        <taxon>Bacteroidota</taxon>
        <taxon>Cytophagia</taxon>
        <taxon>Cytophagales</taxon>
        <taxon>Chryseotaleaceae</taxon>
        <taxon>Chryseotalea</taxon>
    </lineage>
</organism>
<evidence type="ECO:0000313" key="2">
    <source>
        <dbReference type="Proteomes" id="UP000288227"/>
    </source>
</evidence>
<name>A0A401UDK1_9BACT</name>
<keyword evidence="2" id="KW-1185">Reference proteome</keyword>
<proteinExistence type="predicted"/>
<dbReference type="Proteomes" id="UP000288227">
    <property type="component" value="Unassembled WGS sequence"/>
</dbReference>
<dbReference type="EMBL" id="BHXQ01000006">
    <property type="protein sequence ID" value="GCC52977.1"/>
    <property type="molecule type" value="Genomic_DNA"/>
</dbReference>
<reference evidence="1 2" key="1">
    <citation type="submission" date="2018-11" db="EMBL/GenBank/DDBJ databases">
        <title>Chryseotalea sanarue gen. nov., sp., nov., a member of the family Cytophagaceae, isolated from a brackish lake in Hamamatsu Japan.</title>
        <authorList>
            <person name="Maejima Y."/>
            <person name="Iino T."/>
            <person name="Muraguchi Y."/>
            <person name="Fukuda K."/>
            <person name="Ohkuma M."/>
            <person name="Moriuchi R."/>
            <person name="Dohra H."/>
            <person name="Kimbara K."/>
            <person name="Shintani M."/>
        </authorList>
    </citation>
    <scope>NUCLEOTIDE SEQUENCE [LARGE SCALE GENOMIC DNA]</scope>
    <source>
        <strain evidence="1 2">Ys</strain>
    </source>
</reference>
<dbReference type="AlphaFoldDB" id="A0A401UDK1"/>
<evidence type="ECO:0000313" key="1">
    <source>
        <dbReference type="EMBL" id="GCC52977.1"/>
    </source>
</evidence>